<protein>
    <submittedName>
        <fullName evidence="2">Kelch repeat and btb domain-containing protein</fullName>
    </submittedName>
</protein>
<keyword evidence="3" id="KW-1185">Reference proteome</keyword>
<feature type="domain" description="BTB" evidence="1">
    <location>
        <begin position="11"/>
        <end position="78"/>
    </location>
</feature>
<dbReference type="OrthoDB" id="6359816at2759"/>
<gene>
    <name evidence="2" type="ORF">M0811_08482</name>
</gene>
<dbReference type="Pfam" id="PF00651">
    <property type="entry name" value="BTB"/>
    <property type="match status" value="1"/>
</dbReference>
<dbReference type="Gene3D" id="3.30.710.10">
    <property type="entry name" value="Potassium Channel Kv1.1, Chain A"/>
    <property type="match status" value="1"/>
</dbReference>
<evidence type="ECO:0000313" key="2">
    <source>
        <dbReference type="EMBL" id="KAJ5073645.1"/>
    </source>
</evidence>
<dbReference type="CDD" id="cd18186">
    <property type="entry name" value="BTB_POZ_ZBTB_KLHL-like"/>
    <property type="match status" value="1"/>
</dbReference>
<sequence length="116" mass="13967">MKRIYLNENEKDFTIERASKSFNFHKLILIMRSELYRGMFLSVTNDTSNKVTDYSELSDESFEILEYWIYTNKIKKGIKITQKILDEIERGMDYFQLNESKNNILLMVTEQFKNQN</sequence>
<dbReference type="PROSITE" id="PS50097">
    <property type="entry name" value="BTB"/>
    <property type="match status" value="1"/>
</dbReference>
<dbReference type="InterPro" id="IPR011333">
    <property type="entry name" value="SKP1/BTB/POZ_sf"/>
</dbReference>
<name>A0A9Q0LJI3_ANAIG</name>
<evidence type="ECO:0000313" key="3">
    <source>
        <dbReference type="Proteomes" id="UP001149090"/>
    </source>
</evidence>
<dbReference type="SUPFAM" id="SSF54695">
    <property type="entry name" value="POZ domain"/>
    <property type="match status" value="1"/>
</dbReference>
<dbReference type="Proteomes" id="UP001149090">
    <property type="component" value="Unassembled WGS sequence"/>
</dbReference>
<reference evidence="2" key="1">
    <citation type="submission" date="2022-10" db="EMBL/GenBank/DDBJ databases">
        <title>Novel sulphate-reducing endosymbionts in the free-living metamonad Anaeramoeba.</title>
        <authorList>
            <person name="Jerlstrom-Hultqvist J."/>
            <person name="Cepicka I."/>
            <person name="Gallot-Lavallee L."/>
            <person name="Salas-Leiva D."/>
            <person name="Curtis B.A."/>
            <person name="Zahonova K."/>
            <person name="Pipaliya S."/>
            <person name="Dacks J."/>
            <person name="Roger A.J."/>
        </authorList>
    </citation>
    <scope>NUCLEOTIDE SEQUENCE</scope>
    <source>
        <strain evidence="2">BMAN</strain>
    </source>
</reference>
<dbReference type="AlphaFoldDB" id="A0A9Q0LJI3"/>
<evidence type="ECO:0000259" key="1">
    <source>
        <dbReference type="PROSITE" id="PS50097"/>
    </source>
</evidence>
<proteinExistence type="predicted"/>
<dbReference type="EMBL" id="JAPDFW010000073">
    <property type="protein sequence ID" value="KAJ5073645.1"/>
    <property type="molecule type" value="Genomic_DNA"/>
</dbReference>
<accession>A0A9Q0LJI3</accession>
<organism evidence="2 3">
    <name type="scientific">Anaeramoeba ignava</name>
    <name type="common">Anaerobic marine amoeba</name>
    <dbReference type="NCBI Taxonomy" id="1746090"/>
    <lineage>
        <taxon>Eukaryota</taxon>
        <taxon>Metamonada</taxon>
        <taxon>Anaeramoebidae</taxon>
        <taxon>Anaeramoeba</taxon>
    </lineage>
</organism>
<comment type="caution">
    <text evidence="2">The sequence shown here is derived from an EMBL/GenBank/DDBJ whole genome shotgun (WGS) entry which is preliminary data.</text>
</comment>
<dbReference type="InterPro" id="IPR000210">
    <property type="entry name" value="BTB/POZ_dom"/>
</dbReference>